<protein>
    <submittedName>
        <fullName evidence="1">Pseudaminic acid cytidylyltransferase</fullName>
    </submittedName>
</protein>
<reference evidence="1 2" key="1">
    <citation type="submission" date="2015-12" db="EMBL/GenBank/DDBJ databases">
        <authorList>
            <person name="Shamseldin A."/>
            <person name="Moawad H."/>
            <person name="Abd El-Rahim W.M."/>
            <person name="Sadowsky M.J."/>
        </authorList>
    </citation>
    <scope>NUCLEOTIDE SEQUENCE [LARGE SCALE GENOMIC DNA]</scope>
    <source>
        <strain evidence="1 2">D7</strain>
    </source>
</reference>
<keyword evidence="1" id="KW-0548">Nucleotidyltransferase</keyword>
<dbReference type="GO" id="GO:0008781">
    <property type="term" value="F:N-acylneuraminate cytidylyltransferase activity"/>
    <property type="evidence" value="ECO:0007669"/>
    <property type="project" value="TreeGrafter"/>
</dbReference>
<dbReference type="InterPro" id="IPR003329">
    <property type="entry name" value="Cytidylyl_trans"/>
</dbReference>
<dbReference type="InterPro" id="IPR020039">
    <property type="entry name" value="PseF"/>
</dbReference>
<name>A0A126PX14_ALTMA</name>
<dbReference type="Gene3D" id="3.90.550.10">
    <property type="entry name" value="Spore Coat Polysaccharide Biosynthesis Protein SpsA, Chain A"/>
    <property type="match status" value="1"/>
</dbReference>
<evidence type="ECO:0000313" key="1">
    <source>
        <dbReference type="EMBL" id="AMJ97564.1"/>
    </source>
</evidence>
<gene>
    <name evidence="1" type="ORF">AVL55_04955</name>
</gene>
<dbReference type="RefSeq" id="WP_061094443.1">
    <property type="nucleotide sequence ID" value="NZ_CP014323.1"/>
</dbReference>
<dbReference type="OrthoDB" id="9805604at2"/>
<dbReference type="Pfam" id="PF02348">
    <property type="entry name" value="CTP_transf_3"/>
    <property type="match status" value="1"/>
</dbReference>
<dbReference type="EMBL" id="CP014323">
    <property type="protein sequence ID" value="AMJ97564.1"/>
    <property type="molecule type" value="Genomic_DNA"/>
</dbReference>
<sequence>MRIAVIPARGGSKRIKNKNIREFVGKPLISYSLAAAKDAGLFDEIIVSTDSSEIAAVSRQYGATYIVDRSADLSDDFTGTTPVVRDAIKCYELNLEEEVEQVCCIYATAPFLSAHALRSGFKKLLNTENAKFAFSVTSFPFPIQRSIRLVGNGVEPVFEKQIKMRSQDLEEYYHDAGQFYWGTRNAWLASTGMFKAHSCPIVLPRYLVQDIDTYEDWQRAELMYRAYIKDNENE</sequence>
<organism evidence="1 2">
    <name type="scientific">Alteromonas macleodii</name>
    <name type="common">Pseudoalteromonas macleodii</name>
    <dbReference type="NCBI Taxonomy" id="28108"/>
    <lineage>
        <taxon>Bacteria</taxon>
        <taxon>Pseudomonadati</taxon>
        <taxon>Pseudomonadota</taxon>
        <taxon>Gammaproteobacteria</taxon>
        <taxon>Alteromonadales</taxon>
        <taxon>Alteromonadaceae</taxon>
        <taxon>Alteromonas/Salinimonas group</taxon>
        <taxon>Alteromonas</taxon>
    </lineage>
</organism>
<dbReference type="PANTHER" id="PTHR21485:SF6">
    <property type="entry name" value="N-ACYLNEURAMINATE CYTIDYLYLTRANSFERASE-RELATED"/>
    <property type="match status" value="1"/>
</dbReference>
<dbReference type="AlphaFoldDB" id="A0A126PX14"/>
<dbReference type="InterPro" id="IPR050793">
    <property type="entry name" value="CMP-NeuNAc_synthase"/>
</dbReference>
<evidence type="ECO:0000313" key="2">
    <source>
        <dbReference type="Proteomes" id="UP000063991"/>
    </source>
</evidence>
<dbReference type="NCBIfam" id="TIGR03584">
    <property type="entry name" value="PseF"/>
    <property type="match status" value="1"/>
</dbReference>
<proteinExistence type="predicted"/>
<dbReference type="Proteomes" id="UP000063991">
    <property type="component" value="Chromosome"/>
</dbReference>
<dbReference type="PANTHER" id="PTHR21485">
    <property type="entry name" value="HAD SUPERFAMILY MEMBERS CMAS AND KDSC"/>
    <property type="match status" value="1"/>
</dbReference>
<dbReference type="CDD" id="cd02513">
    <property type="entry name" value="CMP-NeuAc_Synthase"/>
    <property type="match status" value="1"/>
</dbReference>
<dbReference type="SUPFAM" id="SSF53448">
    <property type="entry name" value="Nucleotide-diphospho-sugar transferases"/>
    <property type="match status" value="1"/>
</dbReference>
<keyword evidence="1" id="KW-0808">Transferase</keyword>
<accession>A0A126PX14</accession>
<dbReference type="InterPro" id="IPR029044">
    <property type="entry name" value="Nucleotide-diphossugar_trans"/>
</dbReference>